<name>A0A1D3DAX0_9EIME</name>
<organism evidence="2 3">
    <name type="scientific">Cyclospora cayetanensis</name>
    <dbReference type="NCBI Taxonomy" id="88456"/>
    <lineage>
        <taxon>Eukaryota</taxon>
        <taxon>Sar</taxon>
        <taxon>Alveolata</taxon>
        <taxon>Apicomplexa</taxon>
        <taxon>Conoidasida</taxon>
        <taxon>Coccidia</taxon>
        <taxon>Eucoccidiorida</taxon>
        <taxon>Eimeriorina</taxon>
        <taxon>Eimeriidae</taxon>
        <taxon>Cyclospora</taxon>
    </lineage>
</organism>
<dbReference type="InterPro" id="IPR012340">
    <property type="entry name" value="NA-bd_OB-fold"/>
</dbReference>
<gene>
    <name evidence="2" type="ORF">cyc_02798</name>
</gene>
<dbReference type="AlphaFoldDB" id="A0A1D3DAX0"/>
<accession>A0A1D3DAX0</accession>
<feature type="compositionally biased region" description="Low complexity" evidence="1">
    <location>
        <begin position="220"/>
        <end position="231"/>
    </location>
</feature>
<dbReference type="Gene3D" id="2.40.50.140">
    <property type="entry name" value="Nucleic acid-binding proteins"/>
    <property type="match status" value="1"/>
</dbReference>
<feature type="region of interest" description="Disordered" evidence="1">
    <location>
        <begin position="220"/>
        <end position="261"/>
    </location>
</feature>
<evidence type="ECO:0000313" key="2">
    <source>
        <dbReference type="EMBL" id="OEH80580.1"/>
    </source>
</evidence>
<dbReference type="VEuPathDB" id="ToxoDB:LOC34619595"/>
<comment type="caution">
    <text evidence="2">The sequence shown here is derived from an EMBL/GenBank/DDBJ whole genome shotgun (WGS) entry which is preliminary data.</text>
</comment>
<evidence type="ECO:0000256" key="1">
    <source>
        <dbReference type="SAM" id="MobiDB-lite"/>
    </source>
</evidence>
<dbReference type="InParanoid" id="A0A1D3DAX0"/>
<reference evidence="2 3" key="1">
    <citation type="journal article" date="2016" name="BMC Genomics">
        <title>Comparative genomics reveals Cyclospora cayetanensis possesses coccidia-like metabolism and invasion components but unique surface antigens.</title>
        <authorList>
            <person name="Liu S."/>
            <person name="Wang L."/>
            <person name="Zheng H."/>
            <person name="Xu Z."/>
            <person name="Roellig D.M."/>
            <person name="Li N."/>
            <person name="Frace M.A."/>
            <person name="Tang K."/>
            <person name="Arrowood M.J."/>
            <person name="Moss D.M."/>
            <person name="Zhang L."/>
            <person name="Feng Y."/>
            <person name="Xiao L."/>
        </authorList>
    </citation>
    <scope>NUCLEOTIDE SEQUENCE [LARGE SCALE GENOMIC DNA]</scope>
    <source>
        <strain evidence="2 3">CHN_HEN01</strain>
    </source>
</reference>
<feature type="compositionally biased region" description="Basic and acidic residues" evidence="1">
    <location>
        <begin position="232"/>
        <end position="241"/>
    </location>
</feature>
<sequence>MCSKKSTLSITRYSKFVLLQVGGNFAKYLNVLLADGDELVLQQAYLLPLTPSSWAHKTFTRKMCDVCGHPGAPGAPLPMPAAAPPQQQQHLHQREVPEWFQKGRTQERGSAALKRLPCILERRPERRCTGLKKNYRLVAAAEQGQRQPPAQEAPNQTGACGMLWLLRVLRQAHVRPSSAPTGLLLNGDCFRAPCGALRPPQWVQQRLPRALLQHLMPQLQQQQHPLQQQQHPEADGEEHAARAAATDHPQHQQQQRMRPAKQHIYTPLSHIQKSDVVDVYCVYWEMRRAPQETDTVCYMNVRVVDDSLQGPLERPKAAEFSLQLRGTGGGASLPFMLAGSILRLHRVVSVCLNLDVELALLLRTDRMAVIGDRGRSSSFSEVDVAVIHSLNRFVNSVFCTDTVFSSRYTADLRTLYRRGEGAFGDVVVRVVKASFGPALAVGNGGSSTTTASSSMCCCSYWLLVEDASWVGGGVAVASVSSPMLQHLASYGDSALQQGEWLRLRNVSFSRQDLTDKQGRLLAALGWTAPDRAQQMNQGFSLPVLLKGVAFRGFAAAEGLVASDPCTWISAACVACGKTAQRIFSSGNSGSTCCTVCGHEDLMLSYDLPLLLRDEEGALVPVHLRDPHGFMFSVFGGSSIAPPAPLLRQEARSLLLSLFRLLAFPYQLQTLPIFPSTLPTENCSGSKSTRTQSASADAFAAFPYSSIPTSNTSSSNCNSFSGSSSTTELERLGRRQSFLLRLVGLQQSKEPQWIIVDPSLHRHPL</sequence>
<dbReference type="EMBL" id="JROU02000033">
    <property type="protein sequence ID" value="OEH80580.1"/>
    <property type="molecule type" value="Genomic_DNA"/>
</dbReference>
<dbReference type="Proteomes" id="UP000095192">
    <property type="component" value="Unassembled WGS sequence"/>
</dbReference>
<dbReference type="VEuPathDB" id="ToxoDB:cyc_02798"/>
<keyword evidence="3" id="KW-1185">Reference proteome</keyword>
<proteinExistence type="predicted"/>
<protein>
    <submittedName>
        <fullName evidence="2">Uncharacterized protein</fullName>
    </submittedName>
</protein>
<evidence type="ECO:0000313" key="3">
    <source>
        <dbReference type="Proteomes" id="UP000095192"/>
    </source>
</evidence>